<keyword evidence="5 8" id="KW-0653">Protein transport</keyword>
<dbReference type="RefSeq" id="WP_123210039.1">
    <property type="nucleotide sequence ID" value="NZ_RJVO01000001.1"/>
</dbReference>
<proteinExistence type="inferred from homology"/>
<evidence type="ECO:0000256" key="9">
    <source>
        <dbReference type="SAM" id="Phobius"/>
    </source>
</evidence>
<protein>
    <submittedName>
        <fullName evidence="11">MotA/TolQ/ExbB proton channel family protein</fullName>
    </submittedName>
</protein>
<comment type="caution">
    <text evidence="11">The sequence shown here is derived from an EMBL/GenBank/DDBJ whole genome shotgun (WGS) entry which is preliminary data.</text>
</comment>
<dbReference type="EMBL" id="RJVO01000001">
    <property type="protein sequence ID" value="ROH93186.1"/>
    <property type="molecule type" value="Genomic_DNA"/>
</dbReference>
<evidence type="ECO:0000256" key="7">
    <source>
        <dbReference type="ARBA" id="ARBA00023136"/>
    </source>
</evidence>
<dbReference type="AlphaFoldDB" id="A0A3N0VK90"/>
<evidence type="ECO:0000256" key="3">
    <source>
        <dbReference type="ARBA" id="ARBA00022475"/>
    </source>
</evidence>
<dbReference type="InParanoid" id="A0A3N0VK90"/>
<evidence type="ECO:0000256" key="1">
    <source>
        <dbReference type="ARBA" id="ARBA00004651"/>
    </source>
</evidence>
<evidence type="ECO:0000259" key="10">
    <source>
        <dbReference type="Pfam" id="PF01618"/>
    </source>
</evidence>
<accession>A0A3N0VK90</accession>
<reference evidence="11 12" key="1">
    <citation type="submission" date="2018-10" db="EMBL/GenBank/DDBJ databases">
        <authorList>
            <person name="Chen W.-M."/>
        </authorList>
    </citation>
    <scope>NUCLEOTIDE SEQUENCE [LARGE SCALE GENOMIC DNA]</scope>
    <source>
        <strain evidence="11 12">THS-13</strain>
    </source>
</reference>
<dbReference type="Pfam" id="PF01618">
    <property type="entry name" value="MotA_ExbB"/>
    <property type="match status" value="1"/>
</dbReference>
<dbReference type="Proteomes" id="UP000282106">
    <property type="component" value="Unassembled WGS sequence"/>
</dbReference>
<evidence type="ECO:0000256" key="8">
    <source>
        <dbReference type="RuleBase" id="RU004057"/>
    </source>
</evidence>
<comment type="subcellular location">
    <subcellularLocation>
        <location evidence="1">Cell membrane</location>
        <topology evidence="1">Multi-pass membrane protein</topology>
    </subcellularLocation>
    <subcellularLocation>
        <location evidence="8">Membrane</location>
        <topology evidence="8">Multi-pass membrane protein</topology>
    </subcellularLocation>
</comment>
<keyword evidence="6 9" id="KW-1133">Transmembrane helix</keyword>
<name>A0A3N0VK90_9GAMM</name>
<dbReference type="InterPro" id="IPR050790">
    <property type="entry name" value="ExbB/TolQ_transport"/>
</dbReference>
<feature type="domain" description="MotA/TolQ/ExbB proton channel" evidence="10">
    <location>
        <begin position="85"/>
        <end position="202"/>
    </location>
</feature>
<evidence type="ECO:0000256" key="6">
    <source>
        <dbReference type="ARBA" id="ARBA00022989"/>
    </source>
</evidence>
<dbReference type="GO" id="GO:0005886">
    <property type="term" value="C:plasma membrane"/>
    <property type="evidence" value="ECO:0007669"/>
    <property type="project" value="UniProtKB-SubCell"/>
</dbReference>
<feature type="transmembrane region" description="Helical" evidence="9">
    <location>
        <begin position="170"/>
        <end position="190"/>
    </location>
</feature>
<dbReference type="GO" id="GO:0017038">
    <property type="term" value="P:protein import"/>
    <property type="evidence" value="ECO:0007669"/>
    <property type="project" value="TreeGrafter"/>
</dbReference>
<dbReference type="PANTHER" id="PTHR30625">
    <property type="entry name" value="PROTEIN TOLQ"/>
    <property type="match status" value="1"/>
</dbReference>
<evidence type="ECO:0000313" key="12">
    <source>
        <dbReference type="Proteomes" id="UP000282106"/>
    </source>
</evidence>
<keyword evidence="7 9" id="KW-0472">Membrane</keyword>
<feature type="transmembrane region" description="Helical" evidence="9">
    <location>
        <begin position="130"/>
        <end position="150"/>
    </location>
</feature>
<evidence type="ECO:0000313" key="11">
    <source>
        <dbReference type="EMBL" id="ROH93186.1"/>
    </source>
</evidence>
<feature type="transmembrane region" description="Helical" evidence="9">
    <location>
        <begin position="20"/>
        <end position="39"/>
    </location>
</feature>
<gene>
    <name evidence="11" type="ORF">ED208_01245</name>
</gene>
<organism evidence="11 12">
    <name type="scientific">Stagnimonas aquatica</name>
    <dbReference type="NCBI Taxonomy" id="2689987"/>
    <lineage>
        <taxon>Bacteria</taxon>
        <taxon>Pseudomonadati</taxon>
        <taxon>Pseudomonadota</taxon>
        <taxon>Gammaproteobacteria</taxon>
        <taxon>Nevskiales</taxon>
        <taxon>Nevskiaceae</taxon>
        <taxon>Stagnimonas</taxon>
    </lineage>
</organism>
<keyword evidence="3" id="KW-1003">Cell membrane</keyword>
<keyword evidence="12" id="KW-1185">Reference proteome</keyword>
<dbReference type="PANTHER" id="PTHR30625:SF15">
    <property type="entry name" value="BIOPOLYMER TRANSPORT PROTEIN EXBB"/>
    <property type="match status" value="1"/>
</dbReference>
<evidence type="ECO:0000256" key="5">
    <source>
        <dbReference type="ARBA" id="ARBA00022927"/>
    </source>
</evidence>
<dbReference type="InterPro" id="IPR002898">
    <property type="entry name" value="MotA_ExbB_proton_chnl"/>
</dbReference>
<evidence type="ECO:0000256" key="2">
    <source>
        <dbReference type="ARBA" id="ARBA00022448"/>
    </source>
</evidence>
<evidence type="ECO:0000256" key="4">
    <source>
        <dbReference type="ARBA" id="ARBA00022692"/>
    </source>
</evidence>
<keyword evidence="2 8" id="KW-0813">Transport</keyword>
<keyword evidence="4 9" id="KW-0812">Transmembrane</keyword>
<sequence>MTHAKDSLFGQAVSLLQLGAPASYLLLLLSLLALTLIIVKTWEFWDLGITDRSYVSRALMLFHRGQPDEALSLLQAQRGPLAQTLAAAVVAGSQPELSPEQAQEYARVYASERLEEARGLLRPLEVIGQLAPLTGLLGTVLGMISAFQALQLAGERVSPAQLSGGIWEALLTTAAGLVVAIPCIAALNAFERLIERLHTDLESALTRLFTPPVHLPGVSEPTALETLFEKVH</sequence>
<comment type="similarity">
    <text evidence="8">Belongs to the exbB/tolQ family.</text>
</comment>